<reference evidence="3 4" key="1">
    <citation type="submission" date="2024-10" db="EMBL/GenBank/DDBJ databases">
        <title>Updated reference genomes for cyclostephanoid diatoms.</title>
        <authorList>
            <person name="Roberts W.R."/>
            <person name="Alverson A.J."/>
        </authorList>
    </citation>
    <scope>NUCLEOTIDE SEQUENCE [LARGE SCALE GENOMIC DNA]</scope>
    <source>
        <strain evidence="3 4">AJA232-27</strain>
    </source>
</reference>
<name>A0ABD3MT80_9STRA</name>
<evidence type="ECO:0000256" key="2">
    <source>
        <dbReference type="SAM" id="MobiDB-lite"/>
    </source>
</evidence>
<dbReference type="InterPro" id="IPR011989">
    <property type="entry name" value="ARM-like"/>
</dbReference>
<dbReference type="Proteomes" id="UP001530293">
    <property type="component" value="Unassembled WGS sequence"/>
</dbReference>
<feature type="coiled-coil region" evidence="1">
    <location>
        <begin position="1250"/>
        <end position="1397"/>
    </location>
</feature>
<dbReference type="SUPFAM" id="SSF57997">
    <property type="entry name" value="Tropomyosin"/>
    <property type="match status" value="1"/>
</dbReference>
<evidence type="ECO:0000313" key="3">
    <source>
        <dbReference type="EMBL" id="KAL3766667.1"/>
    </source>
</evidence>
<feature type="coiled-coil region" evidence="1">
    <location>
        <begin position="2256"/>
        <end position="2328"/>
    </location>
</feature>
<feature type="compositionally biased region" description="Low complexity" evidence="2">
    <location>
        <begin position="504"/>
        <end position="521"/>
    </location>
</feature>
<feature type="region of interest" description="Disordered" evidence="2">
    <location>
        <begin position="1008"/>
        <end position="1038"/>
    </location>
</feature>
<dbReference type="PANTHER" id="PTHR23159">
    <property type="entry name" value="CENTROSOMAL PROTEIN 2"/>
    <property type="match status" value="1"/>
</dbReference>
<feature type="region of interest" description="Disordered" evidence="2">
    <location>
        <begin position="504"/>
        <end position="527"/>
    </location>
</feature>
<comment type="caution">
    <text evidence="3">The sequence shown here is derived from an EMBL/GenBank/DDBJ whole genome shotgun (WGS) entry which is preliminary data.</text>
</comment>
<feature type="coiled-coil region" evidence="1">
    <location>
        <begin position="2122"/>
        <end position="2208"/>
    </location>
</feature>
<evidence type="ECO:0000256" key="1">
    <source>
        <dbReference type="SAM" id="Coils"/>
    </source>
</evidence>
<protein>
    <recommendedName>
        <fullName evidence="5">Vesicle tethering protein Uso1/P115-like head domain-containing protein</fullName>
    </recommendedName>
</protein>
<feature type="coiled-coil region" evidence="1">
    <location>
        <begin position="1090"/>
        <end position="1170"/>
    </location>
</feature>
<feature type="compositionally biased region" description="Low complexity" evidence="2">
    <location>
        <begin position="454"/>
        <end position="469"/>
    </location>
</feature>
<feature type="region of interest" description="Disordered" evidence="2">
    <location>
        <begin position="397"/>
        <end position="431"/>
    </location>
</feature>
<keyword evidence="1" id="KW-0175">Coiled coil</keyword>
<feature type="region of interest" description="Disordered" evidence="2">
    <location>
        <begin position="1176"/>
        <end position="1220"/>
    </location>
</feature>
<feature type="region of interest" description="Disordered" evidence="2">
    <location>
        <begin position="1400"/>
        <end position="1441"/>
    </location>
</feature>
<feature type="coiled-coil region" evidence="1">
    <location>
        <begin position="52"/>
        <end position="82"/>
    </location>
</feature>
<proteinExistence type="predicted"/>
<sequence>MSSATLGSGSSSSIDVELLLDRFLSSSTPTDCLDSLEKLTARCRLRRLKPDTNNEEDMLLRAKEEEEEEERQSSAIDTLLRNSSVLNSLCSLVATSTTTNSGMDVEGGNVAACELLLVLLSSPSSSGNSVSSGSASGSSSKGMTTEALLKQQLYKRRKEYISKTLLHFHDVDAIGGKQQPRSLDGTVDDKMNQLALTPSLLDCLCPAHGNANTASGASVYARVLSLQILQALLAASPGTLREQLMMAPDGINRLVDLLGRGSMMDESGSEEAIPEEVRNESILFLTSLASSSSMLARLISFSEGYDRALKIALESSTSSSSSSGILSSGSTVAIDCLELCLALANADSASRELFMGGGDGRGNLDRLAQLVDLRGGERYRDKERNFWWDNELKEKRRREMGKSVSSSATGGGSSGMQPKGGSGSSKREKKTKDDLLDDILREASSPSNKADAVQNQAKQSQQQSSTSSSVPIEEGPPTPYLTPNETKIVDLVFSLILVLLLDGDENSSSSSSSTAASTNATLSKRRGRAKVIMSHDLSRYIVDCALYTLPPPGVDYVSAVPPTTLQQKALVTMSVLGSLGDTVVSEEEAAKAKRIEVDGKEGDAKSTTAAAELRKKELDEETKLQTQLLFETMPIYLRGWVPAIDRLMYLCCTGAYSPSFQDEDANHNDDCDDERPEVKASLLSTYSIAAFRSCLPPETASRMVLHALAPPPPDETDEMGAPLEPPVVTRLVTTLADNLRFMQDQQQQDGQEVERTKLDMIEIYRATIGASGAAGALGVFLTKGGGDATREMLLRLSPLPPPRPLGGDAPDDVSGSEPSNVNLIDFILQHVATYNPASSSNDKLHASSAYVTMSLLRLLIDWVFEMPRAVAKLLSSPASVSVGVLVRSKKGENSSPASQAIPALSGLLLGLCLESMTDSDGSSARTTPENKASDVENIAWTKETIINLVQSMGVGKYLSMIDEWKRHPLPLPYCRGEERSSLEQRAFTSWYGHNVTIVRRRVVQELAGSRGDDSDESDTDEALGGAGADGKPSSSLRSLRRMVLSQSQENEDLQTKLREALLTVSTQSTLINELKLVVELGTSAETNDMLTEFTEKVAELEKVKSELTKDAENQTRLQKEAMEAKDREIELVRNELEESQNCLKDMRRDNEVLNEEMAGLSSAYHLLEQQYHNHISGDVNSASTPTEMTASGETAAEDGGARDHSSGEAAAEDPGRSSKHEMHLLLDENARLREEGRAANEWMSMAVSKMEEMSTENEILTRSLEEARNNSSMSSSNNPDAFSIQSQLDDLRLEMQAIRDESEAKLMLRDEEIAQKQELVQQLEAQVEEMKGVNSSSSNLQIQDLQQAIERQEEEMASLRQANIEAQEWMASAVAHIDKLTAEVKSKEAQLEALAALQSARNEAPATFDSTPAVDRDETPEVQSDTPHSNASSERERLEAELDQVKAENVTLTEKLNEFSSWSETAQNRLAEVEAKLQEAEIERDELKTQLEVNSPQDDDSKSHDYIQQIESLQNDIREKSEQLERMQDQLIDDAEANEARVDKLIEELDAARQRADDVSQEATSLSATVKQLSIEKEQLSKSLSDTQKAINTLTAEKNEATVRSEEAHRRISELEEAKSALEAQVNHLMSSKDQGRDDIDEQIIAITAERNSLQTQLDDITNECDEVSKSLERSGMENCNLVARNRALEQDNKSLENQFRELERKVAEKEDLLAHANDEKSTLTCELNEVKNKYEGLLREQEQAHSLETNLASLENQLKQQENESAKAIEEWEARYSTLEEAGADVVRQWQERVQALESDVLTLENQLKEQENEATKTIELWETRCSNLEESGEGVIREWEERVQLLDSDVSALENQLREKEAEAILSQEKLLVAEDSLTSKIAEAEAISEQKLALESNLASMALQIESLHEQLDEITQALNVAQAQVSDKDDALAVSERQQSDLAKALLETQNQSELVVRQWQERAELLETNISELESAIEQIKISSEETVKLWQERAQALESERENQEREAAAAISEWEARCDSLNEEIKSLELQLDANEKDNTVLELKAEVSRLAEEIEAHKSTLEKTQGHLNDATSLLSQRESEWEEKKATFTATIEQLESSCLAQQNQLEDNSSALDSLNLRCSALSDENMNLHQESRHAIDENKVLQVVVLELKEELKQAKEELQSIATDQFTHKATEMATQALRQQMEEIRARYAADQEALANEIEARRVAEENVSRLKLDLALLAQATEYDETVDVHVRKIAKKISSENVKTERKEMEELRSTLERLREEIGSCRWKERESEEKAANAHLQMSILEQEVTAAKTDMELMKQAIEELETSKINLSVSFECRIEALENERIRSEQLHNEEMLTVKAELARSIEKRDHLAHNLEQSEKTNAALVYSTAHNNLGDSHGESEVIKLQLERAQLLAQISQMGIDTERRVKEAVAAQVSSSEADLIVEKQSRRSVETSLSDALSELDEVKKKLSETRSGESAEKQHCMEDLKTSLDEMRLTNDKLTNKNLLLRVKLDTIEKEFKSTTDDLNSKLRKAEKRLRSKERESRFEAALVAEISNLRASARTDSHGNHKHSQALVLIEQNMQSGIILSDEEKKSIDRNSAYIIEMYDYVCELKSSITEEREMYKELLAEHEELLALLGQTGLNRIQFGSE</sequence>
<gene>
    <name evidence="3" type="ORF">ACHAWU_003423</name>
</gene>
<feature type="compositionally biased region" description="Polar residues" evidence="2">
    <location>
        <begin position="1421"/>
        <end position="1432"/>
    </location>
</feature>
<dbReference type="Gene3D" id="1.25.10.10">
    <property type="entry name" value="Leucine-rich Repeat Variant"/>
    <property type="match status" value="1"/>
</dbReference>
<feature type="compositionally biased region" description="Low complexity" evidence="2">
    <location>
        <begin position="123"/>
        <end position="140"/>
    </location>
</feature>
<feature type="region of interest" description="Disordered" evidence="2">
    <location>
        <begin position="444"/>
        <end position="483"/>
    </location>
</feature>
<evidence type="ECO:0000313" key="4">
    <source>
        <dbReference type="Proteomes" id="UP001530293"/>
    </source>
</evidence>
<evidence type="ECO:0008006" key="5">
    <source>
        <dbReference type="Google" id="ProtNLM"/>
    </source>
</evidence>
<accession>A0ABD3MT80</accession>
<dbReference type="PANTHER" id="PTHR23159:SF60">
    <property type="entry name" value="SPINDLE ASSEMBLY ABNORMAL PROTEIN 4"/>
    <property type="match status" value="1"/>
</dbReference>
<keyword evidence="4" id="KW-1185">Reference proteome</keyword>
<organism evidence="3 4">
    <name type="scientific">Discostella pseudostelligera</name>
    <dbReference type="NCBI Taxonomy" id="259834"/>
    <lineage>
        <taxon>Eukaryota</taxon>
        <taxon>Sar</taxon>
        <taxon>Stramenopiles</taxon>
        <taxon>Ochrophyta</taxon>
        <taxon>Bacillariophyta</taxon>
        <taxon>Coscinodiscophyceae</taxon>
        <taxon>Thalassiosirophycidae</taxon>
        <taxon>Stephanodiscales</taxon>
        <taxon>Stephanodiscaceae</taxon>
        <taxon>Discostella</taxon>
    </lineage>
</organism>
<dbReference type="Gene3D" id="1.10.287.1490">
    <property type="match status" value="1"/>
</dbReference>
<feature type="compositionally biased region" description="Gly residues" evidence="2">
    <location>
        <begin position="409"/>
        <end position="423"/>
    </location>
</feature>
<feature type="coiled-coil region" evidence="1">
    <location>
        <begin position="1961"/>
        <end position="2068"/>
    </location>
</feature>
<dbReference type="EMBL" id="JALLBG020000082">
    <property type="protein sequence ID" value="KAL3766667.1"/>
    <property type="molecule type" value="Genomic_DNA"/>
</dbReference>
<feature type="coiled-coil region" evidence="1">
    <location>
        <begin position="1901"/>
        <end position="1928"/>
    </location>
</feature>
<feature type="coiled-coil region" evidence="1">
    <location>
        <begin position="2454"/>
        <end position="2549"/>
    </location>
</feature>
<feature type="compositionally biased region" description="Polar residues" evidence="2">
    <location>
        <begin position="1176"/>
        <end position="1192"/>
    </location>
</feature>
<feature type="region of interest" description="Disordered" evidence="2">
    <location>
        <begin position="123"/>
        <end position="143"/>
    </location>
</feature>